<dbReference type="KEGG" id="vra:106770181"/>
<reference evidence="2" key="2">
    <citation type="submission" date="2025-08" db="UniProtKB">
        <authorList>
            <consortium name="RefSeq"/>
        </authorList>
    </citation>
    <scope>IDENTIFICATION</scope>
    <source>
        <tissue evidence="2">Leaf</tissue>
    </source>
</reference>
<organism evidence="1 2">
    <name type="scientific">Vigna radiata var. radiata</name>
    <name type="common">Mung bean</name>
    <name type="synonym">Phaseolus aureus</name>
    <dbReference type="NCBI Taxonomy" id="3916"/>
    <lineage>
        <taxon>Eukaryota</taxon>
        <taxon>Viridiplantae</taxon>
        <taxon>Streptophyta</taxon>
        <taxon>Embryophyta</taxon>
        <taxon>Tracheophyta</taxon>
        <taxon>Spermatophyta</taxon>
        <taxon>Magnoliopsida</taxon>
        <taxon>eudicotyledons</taxon>
        <taxon>Gunneridae</taxon>
        <taxon>Pentapetalae</taxon>
        <taxon>rosids</taxon>
        <taxon>fabids</taxon>
        <taxon>Fabales</taxon>
        <taxon>Fabaceae</taxon>
        <taxon>Papilionoideae</taxon>
        <taxon>50 kb inversion clade</taxon>
        <taxon>NPAAA clade</taxon>
        <taxon>indigoferoid/millettioid clade</taxon>
        <taxon>Phaseoleae</taxon>
        <taxon>Vigna</taxon>
    </lineage>
</organism>
<proteinExistence type="predicted"/>
<accession>A0A1S3UZL0</accession>
<dbReference type="OrthoDB" id="591557at2759"/>
<name>A0A1S3UZL0_VIGRR</name>
<dbReference type="GeneID" id="106770181"/>
<evidence type="ECO:0000313" key="1">
    <source>
        <dbReference type="Proteomes" id="UP000087766"/>
    </source>
</evidence>
<dbReference type="RefSeq" id="XP_014511490.1">
    <property type="nucleotide sequence ID" value="XM_014656004.1"/>
</dbReference>
<dbReference type="Proteomes" id="UP000087766">
    <property type="component" value="Chromosome 8"/>
</dbReference>
<keyword evidence="1" id="KW-1185">Reference proteome</keyword>
<gene>
    <name evidence="2" type="primary">LOC106770181</name>
</gene>
<protein>
    <submittedName>
        <fullName evidence="2">Uncharacterized protein LOC106770181</fullName>
    </submittedName>
</protein>
<evidence type="ECO:0000313" key="2">
    <source>
        <dbReference type="RefSeq" id="XP_014511490.1"/>
    </source>
</evidence>
<reference evidence="1" key="1">
    <citation type="journal article" date="2014" name="Nat. Commun.">
        <title>Genome sequence of mungbean and insights into evolution within Vigna species.</title>
        <authorList>
            <person name="Kang Y.J."/>
            <person name="Kim S.K."/>
            <person name="Kim M.Y."/>
            <person name="Lestari P."/>
            <person name="Kim K.H."/>
            <person name="Ha B.K."/>
            <person name="Jun T.H."/>
            <person name="Hwang W.J."/>
            <person name="Lee T."/>
            <person name="Lee J."/>
            <person name="Shim S."/>
            <person name="Yoon M.Y."/>
            <person name="Jang Y.E."/>
            <person name="Han K.S."/>
            <person name="Taeprayoon P."/>
            <person name="Yoon N."/>
            <person name="Somta P."/>
            <person name="Tanya P."/>
            <person name="Kim K.S."/>
            <person name="Gwag J.G."/>
            <person name="Moon J.K."/>
            <person name="Lee Y.H."/>
            <person name="Park B.S."/>
            <person name="Bombarely A."/>
            <person name="Doyle J.J."/>
            <person name="Jackson S.A."/>
            <person name="Schafleitner R."/>
            <person name="Srinives P."/>
            <person name="Varshney R.K."/>
            <person name="Lee S.H."/>
        </authorList>
    </citation>
    <scope>NUCLEOTIDE SEQUENCE [LARGE SCALE GENOMIC DNA]</scope>
    <source>
        <strain evidence="1">cv. VC1973A</strain>
    </source>
</reference>
<sequence>MIHKPLLSQDQAREQNEQKLSRMLRGICGSFVSGTLNWLAYPKSRAGDDERGGTKMNELEIFSYDLKKEICSYFCMPDEILEVSPVGAALEVLNGCLCLSHYHENDFVVWMKRDFKDEKSWSKLLNCKNYPSSCCCCPRYMDIICMRENDDVVLIADAGFESAFIWCNIRDNRMEGSEIYNDDKFNLSSYDYVHSLVLPYKI</sequence>
<dbReference type="AlphaFoldDB" id="A0A1S3UZL0"/>